<keyword evidence="2" id="KW-1185">Reference proteome</keyword>
<gene>
    <name evidence="1" type="ORF">SCALOS_LOCUS879</name>
</gene>
<dbReference type="EMBL" id="CAJVPM010000468">
    <property type="protein sequence ID" value="CAG8445113.1"/>
    <property type="molecule type" value="Genomic_DNA"/>
</dbReference>
<sequence length="378" mass="43501">MVLVAILTACVSLVRNIIQAFFYFIIPRPAITDPQANRLRDSRLTAQFIQKFEENYGNTHPDFFQGSYSQALDRAKNDLRFTMIILQADEHDNTKKFNRDTLTSELLISFLRENDVLVWAGNIKDPEAFQVNNVLQATTYPFVAVIVLATPHGNTGASPRMTVVDRIEGSLSPELLIARFRIAINRYGPGLQRFRSERADRDAARQIREQQDSAYLASLQADQEKERKARELAEAKRLASERAKKEAEERLLFLANKENWRRWALTQLPNEPHQNETDVTKLSFRLLNGERVVRRFRADDTVEMVYIFVDTYHIRNETSSSSTILPPKDYVHTFDFLLVSPFPRTVHHADKFKTIKNESGLWPSANLIVEGLSTEDDE</sequence>
<accession>A0ACA9K0F8</accession>
<organism evidence="1 2">
    <name type="scientific">Scutellospora calospora</name>
    <dbReference type="NCBI Taxonomy" id="85575"/>
    <lineage>
        <taxon>Eukaryota</taxon>
        <taxon>Fungi</taxon>
        <taxon>Fungi incertae sedis</taxon>
        <taxon>Mucoromycota</taxon>
        <taxon>Glomeromycotina</taxon>
        <taxon>Glomeromycetes</taxon>
        <taxon>Diversisporales</taxon>
        <taxon>Gigasporaceae</taxon>
        <taxon>Scutellospora</taxon>
    </lineage>
</organism>
<evidence type="ECO:0000313" key="2">
    <source>
        <dbReference type="Proteomes" id="UP000789860"/>
    </source>
</evidence>
<evidence type="ECO:0000313" key="1">
    <source>
        <dbReference type="EMBL" id="CAG8445113.1"/>
    </source>
</evidence>
<dbReference type="Proteomes" id="UP000789860">
    <property type="component" value="Unassembled WGS sequence"/>
</dbReference>
<comment type="caution">
    <text evidence="1">The sequence shown here is derived from an EMBL/GenBank/DDBJ whole genome shotgun (WGS) entry which is preliminary data.</text>
</comment>
<proteinExistence type="predicted"/>
<reference evidence="1" key="1">
    <citation type="submission" date="2021-06" db="EMBL/GenBank/DDBJ databases">
        <authorList>
            <person name="Kallberg Y."/>
            <person name="Tangrot J."/>
            <person name="Rosling A."/>
        </authorList>
    </citation>
    <scope>NUCLEOTIDE SEQUENCE</scope>
    <source>
        <strain evidence="1">AU212A</strain>
    </source>
</reference>
<name>A0ACA9K0F8_9GLOM</name>
<protein>
    <submittedName>
        <fullName evidence="1">2055_t:CDS:1</fullName>
    </submittedName>
</protein>